<dbReference type="PANTHER" id="PTHR43156:SF2">
    <property type="entry name" value="STAGE II SPORULATION PROTEIN E"/>
    <property type="match status" value="1"/>
</dbReference>
<dbReference type="InterPro" id="IPR029016">
    <property type="entry name" value="GAF-like_dom_sf"/>
</dbReference>
<dbReference type="AlphaFoldDB" id="A0A916SNW9"/>
<reference evidence="3" key="1">
    <citation type="journal article" date="2014" name="Int. J. Syst. Evol. Microbiol.">
        <title>Complete genome sequence of Corynebacterium casei LMG S-19264T (=DSM 44701T), isolated from a smear-ripened cheese.</title>
        <authorList>
            <consortium name="US DOE Joint Genome Institute (JGI-PGF)"/>
            <person name="Walter F."/>
            <person name="Albersmeier A."/>
            <person name="Kalinowski J."/>
            <person name="Ruckert C."/>
        </authorList>
    </citation>
    <scope>NUCLEOTIDE SEQUENCE</scope>
    <source>
        <strain evidence="3">CGMCC 1.12813</strain>
    </source>
</reference>
<dbReference type="SMART" id="SM00065">
    <property type="entry name" value="GAF"/>
    <property type="match status" value="1"/>
</dbReference>
<dbReference type="Pfam" id="PF01590">
    <property type="entry name" value="GAF"/>
    <property type="match status" value="1"/>
</dbReference>
<keyword evidence="4" id="KW-1185">Reference proteome</keyword>
<feature type="domain" description="PPM-type phosphatase" evidence="2">
    <location>
        <begin position="180"/>
        <end position="384"/>
    </location>
</feature>
<evidence type="ECO:0000259" key="2">
    <source>
        <dbReference type="PROSITE" id="PS51746"/>
    </source>
</evidence>
<dbReference type="SMART" id="SM00331">
    <property type="entry name" value="PP2C_SIG"/>
    <property type="match status" value="1"/>
</dbReference>
<organism evidence="3 4">
    <name type="scientific">Conyzicola nivalis</name>
    <dbReference type="NCBI Taxonomy" id="1477021"/>
    <lineage>
        <taxon>Bacteria</taxon>
        <taxon>Bacillati</taxon>
        <taxon>Actinomycetota</taxon>
        <taxon>Actinomycetes</taxon>
        <taxon>Micrococcales</taxon>
        <taxon>Microbacteriaceae</taxon>
        <taxon>Conyzicola</taxon>
    </lineage>
</organism>
<dbReference type="SUPFAM" id="SSF81606">
    <property type="entry name" value="PP2C-like"/>
    <property type="match status" value="1"/>
</dbReference>
<dbReference type="PANTHER" id="PTHR43156">
    <property type="entry name" value="STAGE II SPORULATION PROTEIN E-RELATED"/>
    <property type="match status" value="1"/>
</dbReference>
<dbReference type="EMBL" id="BMGB01000001">
    <property type="protein sequence ID" value="GGB09469.1"/>
    <property type="molecule type" value="Genomic_DNA"/>
</dbReference>
<dbReference type="Gene3D" id="3.30.450.40">
    <property type="match status" value="1"/>
</dbReference>
<name>A0A916SNW9_9MICO</name>
<dbReference type="SUPFAM" id="SSF55781">
    <property type="entry name" value="GAF domain-like"/>
    <property type="match status" value="1"/>
</dbReference>
<evidence type="ECO:0000313" key="3">
    <source>
        <dbReference type="EMBL" id="GGB09469.1"/>
    </source>
</evidence>
<comment type="caution">
    <text evidence="3">The sequence shown here is derived from an EMBL/GenBank/DDBJ whole genome shotgun (WGS) entry which is preliminary data.</text>
</comment>
<dbReference type="Pfam" id="PF07228">
    <property type="entry name" value="SpoIIE"/>
    <property type="match status" value="1"/>
</dbReference>
<dbReference type="InterPro" id="IPR052016">
    <property type="entry name" value="Bact_Sigma-Reg"/>
</dbReference>
<accession>A0A916SNW9</accession>
<dbReference type="Proteomes" id="UP000606922">
    <property type="component" value="Unassembled WGS sequence"/>
</dbReference>
<dbReference type="PROSITE" id="PS51746">
    <property type="entry name" value="PPM_2"/>
    <property type="match status" value="1"/>
</dbReference>
<reference evidence="3" key="2">
    <citation type="submission" date="2020-09" db="EMBL/GenBank/DDBJ databases">
        <authorList>
            <person name="Sun Q."/>
            <person name="Zhou Y."/>
        </authorList>
    </citation>
    <scope>NUCLEOTIDE SEQUENCE</scope>
    <source>
        <strain evidence="3">CGMCC 1.12813</strain>
    </source>
</reference>
<proteinExistence type="predicted"/>
<protein>
    <recommendedName>
        <fullName evidence="2">PPM-type phosphatase domain-containing protein</fullName>
    </recommendedName>
</protein>
<dbReference type="InterPro" id="IPR003018">
    <property type="entry name" value="GAF"/>
</dbReference>
<sequence>MTVSEEGRLETLLGLELMHTPPEERFDRITRLAREVFDVPIAEINLIGETIQFTKSPQLPGANPISPRDQSFCDVTIQSPDNLVVRDATLDDRFAERSTVTGERHIRFYAGRPLTAGNGARVGTICLVDTEPRSFDAEQEHLLDEMAIWVERELIDNVERDQAGLVQRSLMPVGPETATDAEVAGVSIPFHHVGGDFHSWSRKGSIVSVVLADVMGKGVGAAIVAATVRATINALGDGAPSDVLRRTNELLLDDFTATSTFATVFLARIDLTTGDLDFADAGHGLTVLVRPDGSHERLVSTGLPLGIAADVEFHAGHALLEHGDTLVTFTDGLLDLLDGTLASIDPIVDIALESKGAVEIVNRITDLCQTLRRTDDVTVVAVTRPSLI</sequence>
<gene>
    <name evidence="3" type="ORF">GCM10010979_25080</name>
</gene>
<dbReference type="RefSeq" id="WP_188510919.1">
    <property type="nucleotide sequence ID" value="NZ_BMGB01000001.1"/>
</dbReference>
<evidence type="ECO:0000313" key="4">
    <source>
        <dbReference type="Proteomes" id="UP000606922"/>
    </source>
</evidence>
<evidence type="ECO:0000256" key="1">
    <source>
        <dbReference type="ARBA" id="ARBA00022801"/>
    </source>
</evidence>
<dbReference type="InterPro" id="IPR036457">
    <property type="entry name" value="PPM-type-like_dom_sf"/>
</dbReference>
<keyword evidence="1" id="KW-0378">Hydrolase</keyword>
<dbReference type="InterPro" id="IPR001932">
    <property type="entry name" value="PPM-type_phosphatase-like_dom"/>
</dbReference>
<dbReference type="GO" id="GO:0016791">
    <property type="term" value="F:phosphatase activity"/>
    <property type="evidence" value="ECO:0007669"/>
    <property type="project" value="TreeGrafter"/>
</dbReference>
<dbReference type="Gene3D" id="3.60.40.10">
    <property type="entry name" value="PPM-type phosphatase domain"/>
    <property type="match status" value="1"/>
</dbReference>